<name>A0A0V1BJG7_TRIBR</name>
<keyword evidence="2" id="KW-1185">Reference proteome</keyword>
<evidence type="ECO:0000313" key="2">
    <source>
        <dbReference type="Proteomes" id="UP000054653"/>
    </source>
</evidence>
<sequence>MNYISREEETEVLQRRMILEEEAFEESELD</sequence>
<comment type="caution">
    <text evidence="1">The sequence shown here is derived from an EMBL/GenBank/DDBJ whole genome shotgun (WGS) entry which is preliminary data.</text>
</comment>
<dbReference type="Proteomes" id="UP000054653">
    <property type="component" value="Unassembled WGS sequence"/>
</dbReference>
<reference evidence="1 2" key="1">
    <citation type="submission" date="2015-01" db="EMBL/GenBank/DDBJ databases">
        <title>Evolution of Trichinella species and genotypes.</title>
        <authorList>
            <person name="Korhonen P.K."/>
            <person name="Edoardo P."/>
            <person name="Giuseppe L.R."/>
            <person name="Gasser R.B."/>
        </authorList>
    </citation>
    <scope>NUCLEOTIDE SEQUENCE [LARGE SCALE GENOMIC DNA]</scope>
    <source>
        <strain evidence="1">ISS120</strain>
    </source>
</reference>
<protein>
    <submittedName>
        <fullName evidence="1">Uncharacterized protein</fullName>
    </submittedName>
</protein>
<dbReference type="EMBL" id="JYDI01001210">
    <property type="protein sequence ID" value="KRY37209.1"/>
    <property type="molecule type" value="Genomic_DNA"/>
</dbReference>
<organism evidence="1 2">
    <name type="scientific">Trichinella britovi</name>
    <name type="common">Parasitic roundworm</name>
    <dbReference type="NCBI Taxonomy" id="45882"/>
    <lineage>
        <taxon>Eukaryota</taxon>
        <taxon>Metazoa</taxon>
        <taxon>Ecdysozoa</taxon>
        <taxon>Nematoda</taxon>
        <taxon>Enoplea</taxon>
        <taxon>Dorylaimia</taxon>
        <taxon>Trichinellida</taxon>
        <taxon>Trichinellidae</taxon>
        <taxon>Trichinella</taxon>
    </lineage>
</organism>
<accession>A0A0V1BJG7</accession>
<gene>
    <name evidence="1" type="ORF">T03_17404</name>
</gene>
<evidence type="ECO:0000313" key="1">
    <source>
        <dbReference type="EMBL" id="KRY37209.1"/>
    </source>
</evidence>
<dbReference type="AlphaFoldDB" id="A0A0V1BJG7"/>
<proteinExistence type="predicted"/>